<protein>
    <submittedName>
        <fullName evidence="1">Uncharacterized protein</fullName>
    </submittedName>
</protein>
<evidence type="ECO:0000313" key="1">
    <source>
        <dbReference type="EMBL" id="EME39414.1"/>
    </source>
</evidence>
<gene>
    <name evidence="1" type="ORF">DOTSEDRAFT_75186</name>
</gene>
<dbReference type="AlphaFoldDB" id="M2Y286"/>
<dbReference type="EMBL" id="KB446545">
    <property type="protein sequence ID" value="EME39414.1"/>
    <property type="molecule type" value="Genomic_DNA"/>
</dbReference>
<name>M2Y286_DOTSN</name>
<sequence length="136" mass="15455">MCSHVESCEGLRGYRTLSARSIYFCSLPDNGFGMWLLADFTTLSNWLEESRRHQKGHLAVPLTWQIEQQPSNARLRTRSHATLPRGIKQIAEMMDYRMRAVCPCKAGMYSAVPYPSLPPSNGSPPWLLPRIMTLQS</sequence>
<keyword evidence="2" id="KW-1185">Reference proteome</keyword>
<reference evidence="1 2" key="2">
    <citation type="journal article" date="2012" name="PLoS Pathog.">
        <title>Diverse lifestyles and strategies of plant pathogenesis encoded in the genomes of eighteen Dothideomycetes fungi.</title>
        <authorList>
            <person name="Ohm R.A."/>
            <person name="Feau N."/>
            <person name="Henrissat B."/>
            <person name="Schoch C.L."/>
            <person name="Horwitz B.A."/>
            <person name="Barry K.W."/>
            <person name="Condon B.J."/>
            <person name="Copeland A.C."/>
            <person name="Dhillon B."/>
            <person name="Glaser F."/>
            <person name="Hesse C.N."/>
            <person name="Kosti I."/>
            <person name="LaButti K."/>
            <person name="Lindquist E.A."/>
            <person name="Lucas S."/>
            <person name="Salamov A.A."/>
            <person name="Bradshaw R.E."/>
            <person name="Ciuffetti L."/>
            <person name="Hamelin R.C."/>
            <person name="Kema G.H.J."/>
            <person name="Lawrence C."/>
            <person name="Scott J.A."/>
            <person name="Spatafora J.W."/>
            <person name="Turgeon B.G."/>
            <person name="de Wit P.J.G.M."/>
            <person name="Zhong S."/>
            <person name="Goodwin S.B."/>
            <person name="Grigoriev I.V."/>
        </authorList>
    </citation>
    <scope>NUCLEOTIDE SEQUENCE [LARGE SCALE GENOMIC DNA]</scope>
    <source>
        <strain evidence="2">NZE10 / CBS 128990</strain>
    </source>
</reference>
<dbReference type="HOGENOM" id="CLU_1875380_0_0_1"/>
<proteinExistence type="predicted"/>
<reference evidence="2" key="1">
    <citation type="journal article" date="2012" name="PLoS Genet.">
        <title>The genomes of the fungal plant pathogens Cladosporium fulvum and Dothistroma septosporum reveal adaptation to different hosts and lifestyles but also signatures of common ancestry.</title>
        <authorList>
            <person name="de Wit P.J.G.M."/>
            <person name="van der Burgt A."/>
            <person name="Oekmen B."/>
            <person name="Stergiopoulos I."/>
            <person name="Abd-Elsalam K.A."/>
            <person name="Aerts A.L."/>
            <person name="Bahkali A.H."/>
            <person name="Beenen H.G."/>
            <person name="Chettri P."/>
            <person name="Cox M.P."/>
            <person name="Datema E."/>
            <person name="de Vries R.P."/>
            <person name="Dhillon B."/>
            <person name="Ganley A.R."/>
            <person name="Griffiths S.A."/>
            <person name="Guo Y."/>
            <person name="Hamelin R.C."/>
            <person name="Henrissat B."/>
            <person name="Kabir M.S."/>
            <person name="Jashni M.K."/>
            <person name="Kema G."/>
            <person name="Klaubauf S."/>
            <person name="Lapidus A."/>
            <person name="Levasseur A."/>
            <person name="Lindquist E."/>
            <person name="Mehrabi R."/>
            <person name="Ohm R.A."/>
            <person name="Owen T.J."/>
            <person name="Salamov A."/>
            <person name="Schwelm A."/>
            <person name="Schijlen E."/>
            <person name="Sun H."/>
            <person name="van den Burg H.A."/>
            <person name="van Ham R.C.H.J."/>
            <person name="Zhang S."/>
            <person name="Goodwin S.B."/>
            <person name="Grigoriev I.V."/>
            <person name="Collemare J."/>
            <person name="Bradshaw R.E."/>
        </authorList>
    </citation>
    <scope>NUCLEOTIDE SEQUENCE [LARGE SCALE GENOMIC DNA]</scope>
    <source>
        <strain evidence="2">NZE10 / CBS 128990</strain>
    </source>
</reference>
<accession>M2Y286</accession>
<organism evidence="1 2">
    <name type="scientific">Dothistroma septosporum (strain NZE10 / CBS 128990)</name>
    <name type="common">Red band needle blight fungus</name>
    <name type="synonym">Mycosphaerella pini</name>
    <dbReference type="NCBI Taxonomy" id="675120"/>
    <lineage>
        <taxon>Eukaryota</taxon>
        <taxon>Fungi</taxon>
        <taxon>Dikarya</taxon>
        <taxon>Ascomycota</taxon>
        <taxon>Pezizomycotina</taxon>
        <taxon>Dothideomycetes</taxon>
        <taxon>Dothideomycetidae</taxon>
        <taxon>Mycosphaerellales</taxon>
        <taxon>Mycosphaerellaceae</taxon>
        <taxon>Dothistroma</taxon>
    </lineage>
</organism>
<dbReference type="Proteomes" id="UP000016933">
    <property type="component" value="Unassembled WGS sequence"/>
</dbReference>
<evidence type="ECO:0000313" key="2">
    <source>
        <dbReference type="Proteomes" id="UP000016933"/>
    </source>
</evidence>